<evidence type="ECO:0000256" key="2">
    <source>
        <dbReference type="ARBA" id="ARBA00023125"/>
    </source>
</evidence>
<evidence type="ECO:0000313" key="6">
    <source>
        <dbReference type="EMBL" id="KAA5534644.1"/>
    </source>
</evidence>
<dbReference type="GO" id="GO:0000160">
    <property type="term" value="P:phosphorelay signal transduction system"/>
    <property type="evidence" value="ECO:0007669"/>
    <property type="project" value="InterPro"/>
</dbReference>
<protein>
    <submittedName>
        <fullName evidence="6">Response regulator transcription factor</fullName>
    </submittedName>
</protein>
<dbReference type="InterPro" id="IPR016032">
    <property type="entry name" value="Sig_transdc_resp-reg_C-effctor"/>
</dbReference>
<organism evidence="6 7">
    <name type="scientific">Taibaiella lutea</name>
    <dbReference type="NCBI Taxonomy" id="2608001"/>
    <lineage>
        <taxon>Bacteria</taxon>
        <taxon>Pseudomonadati</taxon>
        <taxon>Bacteroidota</taxon>
        <taxon>Chitinophagia</taxon>
        <taxon>Chitinophagales</taxon>
        <taxon>Chitinophagaceae</taxon>
        <taxon>Taibaiella</taxon>
    </lineage>
</organism>
<dbReference type="SUPFAM" id="SSF46894">
    <property type="entry name" value="C-terminal effector domain of the bipartite response regulators"/>
    <property type="match status" value="1"/>
</dbReference>
<keyword evidence="7" id="KW-1185">Reference proteome</keyword>
<evidence type="ECO:0000313" key="7">
    <source>
        <dbReference type="Proteomes" id="UP000323632"/>
    </source>
</evidence>
<dbReference type="PROSITE" id="PS00622">
    <property type="entry name" value="HTH_LUXR_1"/>
    <property type="match status" value="1"/>
</dbReference>
<dbReference type="AlphaFoldDB" id="A0A5M6CHK4"/>
<feature type="modified residue" description="4-aspartylphosphate" evidence="3">
    <location>
        <position position="59"/>
    </location>
</feature>
<dbReference type="PANTHER" id="PTHR43214">
    <property type="entry name" value="TWO-COMPONENT RESPONSE REGULATOR"/>
    <property type="match status" value="1"/>
</dbReference>
<dbReference type="CDD" id="cd06170">
    <property type="entry name" value="LuxR_C_like"/>
    <property type="match status" value="1"/>
</dbReference>
<dbReference type="InterPro" id="IPR001789">
    <property type="entry name" value="Sig_transdc_resp-reg_receiver"/>
</dbReference>
<proteinExistence type="predicted"/>
<evidence type="ECO:0000256" key="3">
    <source>
        <dbReference type="PROSITE-ProRule" id="PRU00169"/>
    </source>
</evidence>
<feature type="domain" description="HTH luxR-type" evidence="4">
    <location>
        <begin position="146"/>
        <end position="211"/>
    </location>
</feature>
<dbReference type="Proteomes" id="UP000323632">
    <property type="component" value="Unassembled WGS sequence"/>
</dbReference>
<gene>
    <name evidence="6" type="ORF">F0919_08495</name>
</gene>
<dbReference type="Pfam" id="PF00072">
    <property type="entry name" value="Response_reg"/>
    <property type="match status" value="1"/>
</dbReference>
<dbReference type="InterPro" id="IPR039420">
    <property type="entry name" value="WalR-like"/>
</dbReference>
<dbReference type="InterPro" id="IPR000792">
    <property type="entry name" value="Tscrpt_reg_LuxR_C"/>
</dbReference>
<dbReference type="SUPFAM" id="SSF52172">
    <property type="entry name" value="CheY-like"/>
    <property type="match status" value="1"/>
</dbReference>
<dbReference type="PROSITE" id="PS50043">
    <property type="entry name" value="HTH_LUXR_2"/>
    <property type="match status" value="1"/>
</dbReference>
<reference evidence="6 7" key="1">
    <citation type="submission" date="2019-09" db="EMBL/GenBank/DDBJ databases">
        <title>Genome sequence and assembly of Taibaiella sp.</title>
        <authorList>
            <person name="Chhetri G."/>
        </authorList>
    </citation>
    <scope>NUCLEOTIDE SEQUENCE [LARGE SCALE GENOMIC DNA]</scope>
    <source>
        <strain evidence="6 7">KVB11</strain>
    </source>
</reference>
<sequence length="212" mass="23759">MTNNKLNIAIIEDVEDIRENLREYLESKDDINSVLAASSMEEFFAKSSSENPPDIVLNDIGLPGMNGIEGIKMIRTLFPETDIIMLTVFSDGDKIFKSICAGATGYALKGTPMPDIYKAILEIKAGGSYMSPSIARKVMNHFMPERKFKTENLTPKEKQIIEALTEGLSYKLIADKLGMSMDTVRFHIKNIYRKLHVNSKAEVISKAYRGEI</sequence>
<dbReference type="PRINTS" id="PR00038">
    <property type="entry name" value="HTHLUXR"/>
</dbReference>
<keyword evidence="1 3" id="KW-0597">Phosphoprotein</keyword>
<evidence type="ECO:0000259" key="4">
    <source>
        <dbReference type="PROSITE" id="PS50043"/>
    </source>
</evidence>
<evidence type="ECO:0000256" key="1">
    <source>
        <dbReference type="ARBA" id="ARBA00022553"/>
    </source>
</evidence>
<dbReference type="Pfam" id="PF00196">
    <property type="entry name" value="GerE"/>
    <property type="match status" value="1"/>
</dbReference>
<keyword evidence="2" id="KW-0238">DNA-binding</keyword>
<accession>A0A5M6CHK4</accession>
<dbReference type="SMART" id="SM00448">
    <property type="entry name" value="REC"/>
    <property type="match status" value="1"/>
</dbReference>
<dbReference type="EMBL" id="VWSH01000002">
    <property type="protein sequence ID" value="KAA5534644.1"/>
    <property type="molecule type" value="Genomic_DNA"/>
</dbReference>
<dbReference type="PROSITE" id="PS50110">
    <property type="entry name" value="RESPONSE_REGULATORY"/>
    <property type="match status" value="1"/>
</dbReference>
<dbReference type="Gene3D" id="3.40.50.2300">
    <property type="match status" value="1"/>
</dbReference>
<dbReference type="CDD" id="cd17535">
    <property type="entry name" value="REC_NarL-like"/>
    <property type="match status" value="1"/>
</dbReference>
<dbReference type="SMART" id="SM00421">
    <property type="entry name" value="HTH_LUXR"/>
    <property type="match status" value="1"/>
</dbReference>
<dbReference type="PANTHER" id="PTHR43214:SF43">
    <property type="entry name" value="TWO-COMPONENT RESPONSE REGULATOR"/>
    <property type="match status" value="1"/>
</dbReference>
<dbReference type="InterPro" id="IPR058245">
    <property type="entry name" value="NreC/VraR/RcsB-like_REC"/>
</dbReference>
<evidence type="ECO:0000259" key="5">
    <source>
        <dbReference type="PROSITE" id="PS50110"/>
    </source>
</evidence>
<dbReference type="GO" id="GO:0006355">
    <property type="term" value="P:regulation of DNA-templated transcription"/>
    <property type="evidence" value="ECO:0007669"/>
    <property type="project" value="InterPro"/>
</dbReference>
<dbReference type="InterPro" id="IPR011006">
    <property type="entry name" value="CheY-like_superfamily"/>
</dbReference>
<dbReference type="RefSeq" id="WP_150032323.1">
    <property type="nucleotide sequence ID" value="NZ_VWSH01000002.1"/>
</dbReference>
<name>A0A5M6CHK4_9BACT</name>
<feature type="domain" description="Response regulatory" evidence="5">
    <location>
        <begin position="7"/>
        <end position="124"/>
    </location>
</feature>
<comment type="caution">
    <text evidence="6">The sequence shown here is derived from an EMBL/GenBank/DDBJ whole genome shotgun (WGS) entry which is preliminary data.</text>
</comment>
<dbReference type="GO" id="GO:0003677">
    <property type="term" value="F:DNA binding"/>
    <property type="evidence" value="ECO:0007669"/>
    <property type="project" value="UniProtKB-KW"/>
</dbReference>